<dbReference type="InterPro" id="IPR036719">
    <property type="entry name" value="Neuro-gated_channel_TM_sf"/>
</dbReference>
<proteinExistence type="predicted"/>
<feature type="transmembrane region" description="Helical" evidence="1">
    <location>
        <begin position="146"/>
        <end position="168"/>
    </location>
</feature>
<name>A0A183UA76_TOXCA</name>
<accession>A0A183UA76</accession>
<evidence type="ECO:0000256" key="1">
    <source>
        <dbReference type="SAM" id="Phobius"/>
    </source>
</evidence>
<dbReference type="GO" id="GO:0006811">
    <property type="term" value="P:monoatomic ion transport"/>
    <property type="evidence" value="ECO:0007669"/>
    <property type="project" value="InterPro"/>
</dbReference>
<organism evidence="3 4">
    <name type="scientific">Toxocara canis</name>
    <name type="common">Canine roundworm</name>
    <dbReference type="NCBI Taxonomy" id="6265"/>
    <lineage>
        <taxon>Eukaryota</taxon>
        <taxon>Metazoa</taxon>
        <taxon>Ecdysozoa</taxon>
        <taxon>Nematoda</taxon>
        <taxon>Chromadorea</taxon>
        <taxon>Rhabditida</taxon>
        <taxon>Spirurina</taxon>
        <taxon>Ascaridomorpha</taxon>
        <taxon>Ascaridoidea</taxon>
        <taxon>Toxocaridae</taxon>
        <taxon>Toxocara</taxon>
    </lineage>
</organism>
<dbReference type="Gene3D" id="6.10.250.2810">
    <property type="match status" value="1"/>
</dbReference>
<evidence type="ECO:0000313" key="4">
    <source>
        <dbReference type="WBParaSite" id="TCNE_0000539601-mRNA-1"/>
    </source>
</evidence>
<dbReference type="SUPFAM" id="SSF90112">
    <property type="entry name" value="Neurotransmitter-gated ion-channel transmembrane pore"/>
    <property type="match status" value="1"/>
</dbReference>
<dbReference type="AlphaFoldDB" id="A0A183UA76"/>
<evidence type="ECO:0000313" key="3">
    <source>
        <dbReference type="Proteomes" id="UP000050794"/>
    </source>
</evidence>
<dbReference type="Proteomes" id="UP000050794">
    <property type="component" value="Unassembled WGS sequence"/>
</dbReference>
<reference evidence="2 3" key="2">
    <citation type="submission" date="2018-11" db="EMBL/GenBank/DDBJ databases">
        <authorList>
            <consortium name="Pathogen Informatics"/>
        </authorList>
    </citation>
    <scope>NUCLEOTIDE SEQUENCE [LARGE SCALE GENOMIC DNA]</scope>
</reference>
<dbReference type="WBParaSite" id="TCNE_0000539601-mRNA-1">
    <property type="protein sequence ID" value="TCNE_0000539601-mRNA-1"/>
    <property type="gene ID" value="TCNE_0000539601"/>
</dbReference>
<reference evidence="4" key="1">
    <citation type="submission" date="2016-06" db="UniProtKB">
        <authorList>
            <consortium name="WormBaseParasite"/>
        </authorList>
    </citation>
    <scope>IDENTIFICATION</scope>
</reference>
<evidence type="ECO:0000313" key="2">
    <source>
        <dbReference type="EMBL" id="VDM36510.1"/>
    </source>
</evidence>
<sequence>MISVILTITFLLFSYNEVMPRVSYIKAMDVYLVATLFSDTSIVAGLLPTIQMRASKICHGHAGLSDSSPPAVFESNEAQKVKTNYTAVHMGRLSSVSLNSSMEKTLPQGVTVANQNREALTLDSCTRYARHLLAHETKHMYTVCALFFRLTMCFFFGFVTFCLFYFLVYPNIHTAAIDPACIRESAEWFAIFS</sequence>
<keyword evidence="1" id="KW-0472">Membrane</keyword>
<dbReference type="GO" id="GO:0016020">
    <property type="term" value="C:membrane"/>
    <property type="evidence" value="ECO:0007669"/>
    <property type="project" value="InterPro"/>
</dbReference>
<protein>
    <submittedName>
        <fullName evidence="4">G_PROTEIN_RECEP_F1_2 domain-containing protein</fullName>
    </submittedName>
</protein>
<dbReference type="EMBL" id="UYWY01019353">
    <property type="protein sequence ID" value="VDM36510.1"/>
    <property type="molecule type" value="Genomic_DNA"/>
</dbReference>
<keyword evidence="3" id="KW-1185">Reference proteome</keyword>
<keyword evidence="1" id="KW-1133">Transmembrane helix</keyword>
<keyword evidence="1" id="KW-0812">Transmembrane</keyword>
<gene>
    <name evidence="2" type="ORF">TCNE_LOCUS5396</name>
</gene>